<keyword evidence="2" id="KW-1185">Reference proteome</keyword>
<dbReference type="AlphaFoldDB" id="A0A2S7IF03"/>
<sequence>MLLMYTDEHKGSFGLPFHVLPPTEYLMVTRPECLCKQQQRAQYNKDNHLRMMFLNTNHAELLSLYCIKIKRAHCGKKGKKCSPSGGIARVWEACSLKTL</sequence>
<reference evidence="2" key="1">
    <citation type="submission" date="2018-02" db="EMBL/GenBank/DDBJ databases">
        <title>Genome sequencing of Solimonas sp. HR-BB.</title>
        <authorList>
            <person name="Lee Y."/>
            <person name="Jeon C.O."/>
        </authorList>
    </citation>
    <scope>NUCLEOTIDE SEQUENCE [LARGE SCALE GENOMIC DNA]</scope>
    <source>
        <strain evidence="2">HR-U</strain>
    </source>
</reference>
<dbReference type="EMBL" id="PTRA01000009">
    <property type="protein sequence ID" value="PQA53402.1"/>
    <property type="molecule type" value="Genomic_DNA"/>
</dbReference>
<accession>A0A2S7IF03</accession>
<organism evidence="1 2">
    <name type="scientific">Siphonobacter curvatus</name>
    <dbReference type="NCBI Taxonomy" id="2094562"/>
    <lineage>
        <taxon>Bacteria</taxon>
        <taxon>Pseudomonadati</taxon>
        <taxon>Bacteroidota</taxon>
        <taxon>Cytophagia</taxon>
        <taxon>Cytophagales</taxon>
        <taxon>Cytophagaceae</taxon>
        <taxon>Siphonobacter</taxon>
    </lineage>
</organism>
<gene>
    <name evidence="1" type="ORF">C5O19_24460</name>
</gene>
<dbReference type="Proteomes" id="UP000239590">
    <property type="component" value="Unassembled WGS sequence"/>
</dbReference>
<protein>
    <submittedName>
        <fullName evidence="1">Uncharacterized protein</fullName>
    </submittedName>
</protein>
<evidence type="ECO:0000313" key="1">
    <source>
        <dbReference type="EMBL" id="PQA53402.1"/>
    </source>
</evidence>
<proteinExistence type="predicted"/>
<name>A0A2S7IF03_9BACT</name>
<comment type="caution">
    <text evidence="1">The sequence shown here is derived from an EMBL/GenBank/DDBJ whole genome shotgun (WGS) entry which is preliminary data.</text>
</comment>
<evidence type="ECO:0000313" key="2">
    <source>
        <dbReference type="Proteomes" id="UP000239590"/>
    </source>
</evidence>